<gene>
    <name evidence="2" type="ORF">FOQG_18139</name>
</gene>
<sequence length="61" mass="6871">MTSSWAEMISLQGCRVYYSKKGAEKSLWLALGVSAKRRLLYDSPTGPRRRSKTTLCSGCQR</sequence>
<dbReference type="Proteomes" id="UP000030663">
    <property type="component" value="Unassembled WGS sequence"/>
</dbReference>
<evidence type="ECO:0000313" key="2">
    <source>
        <dbReference type="EMBL" id="EXK77145.1"/>
    </source>
</evidence>
<evidence type="ECO:0000256" key="1">
    <source>
        <dbReference type="SAM" id="MobiDB-lite"/>
    </source>
</evidence>
<evidence type="ECO:0000313" key="3">
    <source>
        <dbReference type="Proteomes" id="UP000030663"/>
    </source>
</evidence>
<dbReference type="AlphaFoldDB" id="X0B4T7"/>
<organism evidence="2 3">
    <name type="scientific">Fusarium oxysporum f. sp. raphani 54005</name>
    <dbReference type="NCBI Taxonomy" id="1089458"/>
    <lineage>
        <taxon>Eukaryota</taxon>
        <taxon>Fungi</taxon>
        <taxon>Dikarya</taxon>
        <taxon>Ascomycota</taxon>
        <taxon>Pezizomycotina</taxon>
        <taxon>Sordariomycetes</taxon>
        <taxon>Hypocreomycetidae</taxon>
        <taxon>Hypocreales</taxon>
        <taxon>Nectriaceae</taxon>
        <taxon>Fusarium</taxon>
        <taxon>Fusarium oxysporum species complex</taxon>
    </lineage>
</organism>
<accession>X0B4T7</accession>
<proteinExistence type="predicted"/>
<name>X0B4T7_FUSOX</name>
<protein>
    <submittedName>
        <fullName evidence="2">Uncharacterized protein</fullName>
    </submittedName>
</protein>
<dbReference type="HOGENOM" id="CLU_2922735_0_0_1"/>
<feature type="region of interest" description="Disordered" evidence="1">
    <location>
        <begin position="42"/>
        <end position="61"/>
    </location>
</feature>
<keyword evidence="3" id="KW-1185">Reference proteome</keyword>
<reference evidence="2 3" key="1">
    <citation type="submission" date="2011-11" db="EMBL/GenBank/DDBJ databases">
        <title>The Genome Sequence of Fusarium oxysporum PHW815.</title>
        <authorList>
            <consortium name="The Broad Institute Genome Sequencing Platform"/>
            <person name="Ma L.-J."/>
            <person name="Gale L.R."/>
            <person name="Schwartz D.C."/>
            <person name="Zhou S."/>
            <person name="Corby-Kistler H."/>
            <person name="Young S.K."/>
            <person name="Zeng Q."/>
            <person name="Gargeya S."/>
            <person name="Fitzgerald M."/>
            <person name="Haas B."/>
            <person name="Abouelleil A."/>
            <person name="Alvarado L."/>
            <person name="Arachchi H.M."/>
            <person name="Berlin A."/>
            <person name="Brown A."/>
            <person name="Chapman S.B."/>
            <person name="Chen Z."/>
            <person name="Dunbar C."/>
            <person name="Freedman E."/>
            <person name="Gearin G."/>
            <person name="Goldberg J."/>
            <person name="Griggs A."/>
            <person name="Gujja S."/>
            <person name="Heiman D."/>
            <person name="Howarth C."/>
            <person name="Larson L."/>
            <person name="Lui A."/>
            <person name="MacDonald P.J.P."/>
            <person name="Montmayeur A."/>
            <person name="Murphy C."/>
            <person name="Neiman D."/>
            <person name="Pearson M."/>
            <person name="Priest M."/>
            <person name="Roberts A."/>
            <person name="Saif S."/>
            <person name="Shea T."/>
            <person name="Shenoy N."/>
            <person name="Sisk P."/>
            <person name="Stolte C."/>
            <person name="Sykes S."/>
            <person name="Wortman J."/>
            <person name="Nusbaum C."/>
            <person name="Birren B."/>
        </authorList>
    </citation>
    <scope>NUCLEOTIDE SEQUENCE [LARGE SCALE GENOMIC DNA]</scope>
    <source>
        <strain evidence="2 3">54005</strain>
    </source>
</reference>
<dbReference type="EMBL" id="JH658636">
    <property type="protein sequence ID" value="EXK77145.1"/>
    <property type="molecule type" value="Genomic_DNA"/>
</dbReference>